<keyword evidence="3" id="KW-1185">Reference proteome</keyword>
<sequence length="75" mass="8161">MTTLYIRDVPDEVAERLKQRAAADGQSLSAYVAAALTTLAERPSNAEVVARLRLRDRSDAPTPQEIIAAVQADRP</sequence>
<dbReference type="RefSeq" id="WP_091529150.1">
    <property type="nucleotide sequence ID" value="NZ_LT629772.1"/>
</dbReference>
<feature type="domain" description="Antitoxin FitA-like ribbon-helix-helix" evidence="1">
    <location>
        <begin position="3"/>
        <end position="38"/>
    </location>
</feature>
<reference evidence="2 3" key="1">
    <citation type="submission" date="2016-10" db="EMBL/GenBank/DDBJ databases">
        <authorList>
            <person name="de Groot N.N."/>
        </authorList>
    </citation>
    <scope>NUCLEOTIDE SEQUENCE [LARGE SCALE GENOMIC DNA]</scope>
    <source>
        <strain evidence="2 3">DSM 21800</strain>
    </source>
</reference>
<dbReference type="Pfam" id="PF22513">
    <property type="entry name" value="FitA-like_RHH"/>
    <property type="match status" value="1"/>
</dbReference>
<evidence type="ECO:0000313" key="3">
    <source>
        <dbReference type="Proteomes" id="UP000199103"/>
    </source>
</evidence>
<organism evidence="2 3">
    <name type="scientific">Microlunatus soli</name>
    <dbReference type="NCBI Taxonomy" id="630515"/>
    <lineage>
        <taxon>Bacteria</taxon>
        <taxon>Bacillati</taxon>
        <taxon>Actinomycetota</taxon>
        <taxon>Actinomycetes</taxon>
        <taxon>Propionibacteriales</taxon>
        <taxon>Propionibacteriaceae</taxon>
        <taxon>Microlunatus</taxon>
    </lineage>
</organism>
<dbReference type="Proteomes" id="UP000199103">
    <property type="component" value="Chromosome I"/>
</dbReference>
<evidence type="ECO:0000313" key="2">
    <source>
        <dbReference type="EMBL" id="SDT33965.1"/>
    </source>
</evidence>
<evidence type="ECO:0000259" key="1">
    <source>
        <dbReference type="Pfam" id="PF22513"/>
    </source>
</evidence>
<proteinExistence type="predicted"/>
<protein>
    <recommendedName>
        <fullName evidence="1">Antitoxin FitA-like ribbon-helix-helix domain-containing protein</fullName>
    </recommendedName>
</protein>
<dbReference type="InterPro" id="IPR010985">
    <property type="entry name" value="Ribbon_hlx_hlx"/>
</dbReference>
<dbReference type="SUPFAM" id="SSF47598">
    <property type="entry name" value="Ribbon-helix-helix"/>
    <property type="match status" value="1"/>
</dbReference>
<dbReference type="InterPro" id="IPR053853">
    <property type="entry name" value="FitA-like_RHH"/>
</dbReference>
<dbReference type="OrthoDB" id="7107936at2"/>
<dbReference type="EMBL" id="LT629772">
    <property type="protein sequence ID" value="SDT33965.1"/>
    <property type="molecule type" value="Genomic_DNA"/>
</dbReference>
<gene>
    <name evidence="2" type="ORF">SAMN04489812_5270</name>
</gene>
<dbReference type="GO" id="GO:0006355">
    <property type="term" value="P:regulation of DNA-templated transcription"/>
    <property type="evidence" value="ECO:0007669"/>
    <property type="project" value="InterPro"/>
</dbReference>
<dbReference type="STRING" id="630515.SAMN04489812_5270"/>
<accession>A0A1H1ZJK2</accession>
<name>A0A1H1ZJK2_9ACTN</name>
<dbReference type="AlphaFoldDB" id="A0A1H1ZJK2"/>